<name>A0A7Y9PHT0_9BACT</name>
<proteinExistence type="predicted"/>
<protein>
    <submittedName>
        <fullName evidence="2">Uncharacterized protein</fullName>
    </submittedName>
</protein>
<dbReference type="Proteomes" id="UP000589520">
    <property type="component" value="Unassembled WGS sequence"/>
</dbReference>
<feature type="transmembrane region" description="Helical" evidence="1">
    <location>
        <begin position="238"/>
        <end position="258"/>
    </location>
</feature>
<keyword evidence="1" id="KW-1133">Transmembrane helix</keyword>
<keyword evidence="1" id="KW-0472">Membrane</keyword>
<gene>
    <name evidence="2" type="ORF">HDF17_002406</name>
</gene>
<dbReference type="RefSeq" id="WP_179491204.1">
    <property type="nucleotide sequence ID" value="NZ_JACCCW010000002.1"/>
</dbReference>
<feature type="transmembrane region" description="Helical" evidence="1">
    <location>
        <begin position="34"/>
        <end position="61"/>
    </location>
</feature>
<accession>A0A7Y9PHT0</accession>
<reference evidence="2 3" key="1">
    <citation type="submission" date="2020-07" db="EMBL/GenBank/DDBJ databases">
        <title>Genomic Encyclopedia of Type Strains, Phase IV (KMG-V): Genome sequencing to study the core and pangenomes of soil and plant-associated prokaryotes.</title>
        <authorList>
            <person name="Whitman W."/>
        </authorList>
    </citation>
    <scope>NUCLEOTIDE SEQUENCE [LARGE SCALE GENOMIC DNA]</scope>
    <source>
        <strain evidence="2 3">X4EP2</strain>
    </source>
</reference>
<dbReference type="EMBL" id="JACCCW010000002">
    <property type="protein sequence ID" value="NYF80086.1"/>
    <property type="molecule type" value="Genomic_DNA"/>
</dbReference>
<evidence type="ECO:0000313" key="3">
    <source>
        <dbReference type="Proteomes" id="UP000589520"/>
    </source>
</evidence>
<feature type="transmembrane region" description="Helical" evidence="1">
    <location>
        <begin position="175"/>
        <end position="194"/>
    </location>
</feature>
<keyword evidence="3" id="KW-1185">Reference proteome</keyword>
<comment type="caution">
    <text evidence="2">The sequence shown here is derived from an EMBL/GenBank/DDBJ whole genome shotgun (WGS) entry which is preliminary data.</text>
</comment>
<dbReference type="AlphaFoldDB" id="A0A7Y9PHT0"/>
<sequence>MEEDGVIQQQAQEDGNSTITEAVQLPASTPWPMVLALGVALMLTGMVTHWAVSLLGFFLMLRASWGWFFQVLPHDHHISIPVQAEILVITSTRTTRERLPEGFMHRKIIPIETFSVTAGIKGGIAGGIAMTVPAGIFSVVRYHSFWYAVNLLAAGGFVSWAGQTDAFLGQFHLKGLLAASAIHGLTSILIGLLYGAMLPMFPRKPILTAGFIAPFLWTGILYSVLGVISPILNARIDWLWFVLSQIAFGLVCGFVVNLQVKVRTPQFRALPFSVRAGLHGDHSDTKDGKQ</sequence>
<evidence type="ECO:0000256" key="1">
    <source>
        <dbReference type="SAM" id="Phobius"/>
    </source>
</evidence>
<feature type="transmembrane region" description="Helical" evidence="1">
    <location>
        <begin position="145"/>
        <end position="163"/>
    </location>
</feature>
<feature type="transmembrane region" description="Helical" evidence="1">
    <location>
        <begin position="206"/>
        <end position="232"/>
    </location>
</feature>
<organism evidence="2 3">
    <name type="scientific">Granulicella arctica</name>
    <dbReference type="NCBI Taxonomy" id="940613"/>
    <lineage>
        <taxon>Bacteria</taxon>
        <taxon>Pseudomonadati</taxon>
        <taxon>Acidobacteriota</taxon>
        <taxon>Terriglobia</taxon>
        <taxon>Terriglobales</taxon>
        <taxon>Acidobacteriaceae</taxon>
        <taxon>Granulicella</taxon>
    </lineage>
</organism>
<evidence type="ECO:0000313" key="2">
    <source>
        <dbReference type="EMBL" id="NYF80086.1"/>
    </source>
</evidence>
<dbReference type="Gene3D" id="1.10.287.70">
    <property type="match status" value="1"/>
</dbReference>
<keyword evidence="1" id="KW-0812">Transmembrane</keyword>